<evidence type="ECO:0008006" key="3">
    <source>
        <dbReference type="Google" id="ProtNLM"/>
    </source>
</evidence>
<dbReference type="InterPro" id="IPR043128">
    <property type="entry name" value="Rev_trsase/Diguanyl_cyclase"/>
</dbReference>
<name>A0AAF0PZE5_SOLVR</name>
<evidence type="ECO:0000313" key="2">
    <source>
        <dbReference type="Proteomes" id="UP001234989"/>
    </source>
</evidence>
<dbReference type="EMBL" id="CP133613">
    <property type="protein sequence ID" value="WMV13771.1"/>
    <property type="molecule type" value="Genomic_DNA"/>
</dbReference>
<dbReference type="InterPro" id="IPR043502">
    <property type="entry name" value="DNA/RNA_pol_sf"/>
</dbReference>
<reference evidence="1" key="1">
    <citation type="submission" date="2023-08" db="EMBL/GenBank/DDBJ databases">
        <title>A de novo genome assembly of Solanum verrucosum Schlechtendal, a Mexican diploid species geographically isolated from the other diploid A-genome species in potato relatives.</title>
        <authorList>
            <person name="Hosaka K."/>
        </authorList>
    </citation>
    <scope>NUCLEOTIDE SEQUENCE</scope>
    <source>
        <tissue evidence="1">Young leaves</tissue>
    </source>
</reference>
<organism evidence="1 2">
    <name type="scientific">Solanum verrucosum</name>
    <dbReference type="NCBI Taxonomy" id="315347"/>
    <lineage>
        <taxon>Eukaryota</taxon>
        <taxon>Viridiplantae</taxon>
        <taxon>Streptophyta</taxon>
        <taxon>Embryophyta</taxon>
        <taxon>Tracheophyta</taxon>
        <taxon>Spermatophyta</taxon>
        <taxon>Magnoliopsida</taxon>
        <taxon>eudicotyledons</taxon>
        <taxon>Gunneridae</taxon>
        <taxon>Pentapetalae</taxon>
        <taxon>asterids</taxon>
        <taxon>lamiids</taxon>
        <taxon>Solanales</taxon>
        <taxon>Solanaceae</taxon>
        <taxon>Solanoideae</taxon>
        <taxon>Solaneae</taxon>
        <taxon>Solanum</taxon>
    </lineage>
</organism>
<protein>
    <recommendedName>
        <fullName evidence="3">Reverse transcriptase RNase H-like domain-containing protein</fullName>
    </recommendedName>
</protein>
<accession>A0AAF0PZE5</accession>
<dbReference type="PANTHER" id="PTHR34072:SF59">
    <property type="entry name" value="CCHC-TYPE INTEGRASE"/>
    <property type="match status" value="1"/>
</dbReference>
<gene>
    <name evidence="1" type="ORF">MTR67_007156</name>
</gene>
<dbReference type="PANTHER" id="PTHR34072">
    <property type="entry name" value="ENZYMATIC POLYPROTEIN-RELATED"/>
    <property type="match status" value="1"/>
</dbReference>
<dbReference type="Proteomes" id="UP001234989">
    <property type="component" value="Chromosome 2"/>
</dbReference>
<dbReference type="Gene3D" id="3.30.70.270">
    <property type="match status" value="1"/>
</dbReference>
<evidence type="ECO:0000313" key="1">
    <source>
        <dbReference type="EMBL" id="WMV13771.1"/>
    </source>
</evidence>
<keyword evidence="2" id="KW-1185">Reference proteome</keyword>
<dbReference type="SUPFAM" id="SSF56672">
    <property type="entry name" value="DNA/RNA polymerases"/>
    <property type="match status" value="1"/>
</dbReference>
<sequence>MVDPQKIEVAKNWVCPSSVTEVKSFVGLANYYHRFVKNFASIAMHLTRLTQKEDKNAITYASRQLKVHERKYPMRDLELATDLNLRQRRLMKLLKYYDVTIQYHSGKAVLADALSRKTLGISEKGGVLASIKVRPTFIKEIKAEQFEDESLNELRKWHNPRVPPRCNKAYKTREVSYKPLNIS</sequence>
<dbReference type="AlphaFoldDB" id="A0AAF0PZE5"/>
<proteinExistence type="predicted"/>